<keyword evidence="1" id="KW-0732">Signal</keyword>
<protein>
    <recommendedName>
        <fullName evidence="4">GPI anchored protein</fullName>
    </recommendedName>
</protein>
<dbReference type="Proteomes" id="UP000325780">
    <property type="component" value="Unassembled WGS sequence"/>
</dbReference>
<sequence length="210" mass="20961">MLLKVLSGLVMASLVSADTVVNVFYPLFNDTETGLSDADDLEVPHYASIIGNDANGTTYAINWDLGPAKTSFLGSSYRPTVTVVDNPPYATLAVEVDGIAAGYECSVAGTTSASCSIAFVASVSQTQGPFNAAAISETTLKEGEFTTLPVTVTAGSITSVAASTTATTSTTKTATAGSASATSTGGVPQVTGGFGMLFGGAAAAIMAAVM</sequence>
<proteinExistence type="predicted"/>
<evidence type="ECO:0008006" key="4">
    <source>
        <dbReference type="Google" id="ProtNLM"/>
    </source>
</evidence>
<feature type="chain" id="PRO_5024853288" description="GPI anchored protein" evidence="1">
    <location>
        <begin position="18"/>
        <end position="210"/>
    </location>
</feature>
<gene>
    <name evidence="2" type="ORF">BDV25DRAFT_135724</name>
</gene>
<evidence type="ECO:0000313" key="3">
    <source>
        <dbReference type="Proteomes" id="UP000325780"/>
    </source>
</evidence>
<accession>A0A5N6U7J8</accession>
<dbReference type="EMBL" id="ML742028">
    <property type="protein sequence ID" value="KAE8154554.1"/>
    <property type="molecule type" value="Genomic_DNA"/>
</dbReference>
<keyword evidence="3" id="KW-1185">Reference proteome</keyword>
<dbReference type="AlphaFoldDB" id="A0A5N6U7J8"/>
<evidence type="ECO:0000313" key="2">
    <source>
        <dbReference type="EMBL" id="KAE8154554.1"/>
    </source>
</evidence>
<reference evidence="2 3" key="1">
    <citation type="submission" date="2019-04" db="EMBL/GenBank/DDBJ databases">
        <title>Friends and foes A comparative genomics study of 23 Aspergillus species from section Flavi.</title>
        <authorList>
            <consortium name="DOE Joint Genome Institute"/>
            <person name="Kjaerbolling I."/>
            <person name="Vesth T."/>
            <person name="Frisvad J.C."/>
            <person name="Nybo J.L."/>
            <person name="Theobald S."/>
            <person name="Kildgaard S."/>
            <person name="Isbrandt T."/>
            <person name="Kuo A."/>
            <person name="Sato A."/>
            <person name="Lyhne E.K."/>
            <person name="Kogle M.E."/>
            <person name="Wiebenga A."/>
            <person name="Kun R.S."/>
            <person name="Lubbers R.J."/>
            <person name="Makela M.R."/>
            <person name="Barry K."/>
            <person name="Chovatia M."/>
            <person name="Clum A."/>
            <person name="Daum C."/>
            <person name="Haridas S."/>
            <person name="He G."/>
            <person name="LaButti K."/>
            <person name="Lipzen A."/>
            <person name="Mondo S."/>
            <person name="Riley R."/>
            <person name="Salamov A."/>
            <person name="Simmons B.A."/>
            <person name="Magnuson J.K."/>
            <person name="Henrissat B."/>
            <person name="Mortensen U.H."/>
            <person name="Larsen T.O."/>
            <person name="Devries R.P."/>
            <person name="Grigoriev I.V."/>
            <person name="Machida M."/>
            <person name="Baker S.E."/>
            <person name="Andersen M.R."/>
        </authorList>
    </citation>
    <scope>NUCLEOTIDE SEQUENCE [LARGE SCALE GENOMIC DNA]</scope>
    <source>
        <strain evidence="2 3">IBT 18842</strain>
    </source>
</reference>
<evidence type="ECO:0000256" key="1">
    <source>
        <dbReference type="SAM" id="SignalP"/>
    </source>
</evidence>
<feature type="signal peptide" evidence="1">
    <location>
        <begin position="1"/>
        <end position="17"/>
    </location>
</feature>
<organism evidence="2 3">
    <name type="scientific">Aspergillus avenaceus</name>
    <dbReference type="NCBI Taxonomy" id="36643"/>
    <lineage>
        <taxon>Eukaryota</taxon>
        <taxon>Fungi</taxon>
        <taxon>Dikarya</taxon>
        <taxon>Ascomycota</taxon>
        <taxon>Pezizomycotina</taxon>
        <taxon>Eurotiomycetes</taxon>
        <taxon>Eurotiomycetidae</taxon>
        <taxon>Eurotiales</taxon>
        <taxon>Aspergillaceae</taxon>
        <taxon>Aspergillus</taxon>
        <taxon>Aspergillus subgen. Circumdati</taxon>
    </lineage>
</organism>
<name>A0A5N6U7J8_ASPAV</name>